<dbReference type="PANTHER" id="PTHR30204">
    <property type="entry name" value="REDOX-CYCLING DRUG-SENSING TRANSCRIPTIONAL ACTIVATOR SOXR"/>
    <property type="match status" value="1"/>
</dbReference>
<dbReference type="SUPFAM" id="SSF46955">
    <property type="entry name" value="Putative DNA-binding domain"/>
    <property type="match status" value="2"/>
</dbReference>
<evidence type="ECO:0000259" key="2">
    <source>
        <dbReference type="PROSITE" id="PS50937"/>
    </source>
</evidence>
<dbReference type="InterPro" id="IPR000551">
    <property type="entry name" value="MerR-type_HTH_dom"/>
</dbReference>
<keyword evidence="1 3" id="KW-0238">DNA-binding</keyword>
<feature type="domain" description="HTH merR-type" evidence="2">
    <location>
        <begin position="8"/>
        <end position="52"/>
    </location>
</feature>
<dbReference type="EMBL" id="JACHIT010000002">
    <property type="protein sequence ID" value="MBB5917374.1"/>
    <property type="molecule type" value="Genomic_DNA"/>
</dbReference>
<dbReference type="Pfam" id="PF13411">
    <property type="entry name" value="MerR_1"/>
    <property type="match status" value="2"/>
</dbReference>
<gene>
    <name evidence="3" type="ORF">BJY24_006286</name>
</gene>
<dbReference type="RefSeq" id="WP_040749926.1">
    <property type="nucleotide sequence ID" value="NZ_JACHIT010000002.1"/>
</dbReference>
<evidence type="ECO:0000313" key="4">
    <source>
        <dbReference type="Proteomes" id="UP000540412"/>
    </source>
</evidence>
<protein>
    <submittedName>
        <fullName evidence="3">DNA-binding transcriptional MerR regulator</fullName>
    </submittedName>
</protein>
<dbReference type="PANTHER" id="PTHR30204:SF93">
    <property type="entry name" value="HTH MERR-TYPE DOMAIN-CONTAINING PROTEIN"/>
    <property type="match status" value="1"/>
</dbReference>
<reference evidence="3 4" key="1">
    <citation type="submission" date="2020-08" db="EMBL/GenBank/DDBJ databases">
        <title>Sequencing the genomes of 1000 actinobacteria strains.</title>
        <authorList>
            <person name="Klenk H.-P."/>
        </authorList>
    </citation>
    <scope>NUCLEOTIDE SEQUENCE [LARGE SCALE GENOMIC DNA]</scope>
    <source>
        <strain evidence="3 4">DSM 43582</strain>
    </source>
</reference>
<name>A0A7W9ULB5_9NOCA</name>
<dbReference type="InterPro" id="IPR009061">
    <property type="entry name" value="DNA-bd_dom_put_sf"/>
</dbReference>
<evidence type="ECO:0000313" key="3">
    <source>
        <dbReference type="EMBL" id="MBB5917374.1"/>
    </source>
</evidence>
<proteinExistence type="predicted"/>
<dbReference type="PROSITE" id="PS50937">
    <property type="entry name" value="HTH_MERR_2"/>
    <property type="match status" value="2"/>
</dbReference>
<dbReference type="InterPro" id="IPR047057">
    <property type="entry name" value="MerR_fam"/>
</dbReference>
<keyword evidence="4" id="KW-1185">Reference proteome</keyword>
<dbReference type="Proteomes" id="UP000540412">
    <property type="component" value="Unassembled WGS sequence"/>
</dbReference>
<dbReference type="Gene3D" id="1.10.1660.10">
    <property type="match status" value="2"/>
</dbReference>
<dbReference type="GO" id="GO:0003700">
    <property type="term" value="F:DNA-binding transcription factor activity"/>
    <property type="evidence" value="ECO:0007669"/>
    <property type="project" value="InterPro"/>
</dbReference>
<comment type="caution">
    <text evidence="3">The sequence shown here is derived from an EMBL/GenBank/DDBJ whole genome shotgun (WGS) entry which is preliminary data.</text>
</comment>
<sequence length="238" mass="25448">MGSLNSAALRTADVARRAGYSVQQVRDLEHEAVLPPAARTPSGYRVYDESHVHSALAYRRLAAGVGPAAAREIMRAVHTRPLPEVLALLDAAHARLDRERRDLGFAKTAARAIAAEPLADARPSDEMSISELADALGVRTSTLRYWDSVRLVVPSRVDTRAARVYTPGDVRDARIVHQLRSAGYGIPALQALVPQLRAAGGVDAVMAGLAARDASIDTRSRALFEAAAALAPLLTPPR</sequence>
<evidence type="ECO:0000256" key="1">
    <source>
        <dbReference type="ARBA" id="ARBA00023125"/>
    </source>
</evidence>
<dbReference type="SMART" id="SM00422">
    <property type="entry name" value="HTH_MERR"/>
    <property type="match status" value="2"/>
</dbReference>
<feature type="domain" description="HTH merR-type" evidence="2">
    <location>
        <begin position="126"/>
        <end position="195"/>
    </location>
</feature>
<organism evidence="3 4">
    <name type="scientific">Nocardia transvalensis</name>
    <dbReference type="NCBI Taxonomy" id="37333"/>
    <lineage>
        <taxon>Bacteria</taxon>
        <taxon>Bacillati</taxon>
        <taxon>Actinomycetota</taxon>
        <taxon>Actinomycetes</taxon>
        <taxon>Mycobacteriales</taxon>
        <taxon>Nocardiaceae</taxon>
        <taxon>Nocardia</taxon>
    </lineage>
</organism>
<dbReference type="GO" id="GO:0003677">
    <property type="term" value="F:DNA binding"/>
    <property type="evidence" value="ECO:0007669"/>
    <property type="project" value="UniProtKB-KW"/>
</dbReference>
<dbReference type="AlphaFoldDB" id="A0A7W9ULB5"/>
<accession>A0A7W9ULB5</accession>